<comment type="caution">
    <text evidence="1">The sequence shown here is derived from an EMBL/GenBank/DDBJ whole genome shotgun (WGS) entry which is preliminary data.</text>
</comment>
<protein>
    <recommendedName>
        <fullName evidence="3">PRA1 family protein</fullName>
    </recommendedName>
</protein>
<evidence type="ECO:0000313" key="2">
    <source>
        <dbReference type="Proteomes" id="UP001178507"/>
    </source>
</evidence>
<gene>
    <name evidence="1" type="ORF">EVOR1521_LOCUS4618</name>
</gene>
<organism evidence="1 2">
    <name type="scientific">Effrenium voratum</name>
    <dbReference type="NCBI Taxonomy" id="2562239"/>
    <lineage>
        <taxon>Eukaryota</taxon>
        <taxon>Sar</taxon>
        <taxon>Alveolata</taxon>
        <taxon>Dinophyceae</taxon>
        <taxon>Suessiales</taxon>
        <taxon>Symbiodiniaceae</taxon>
        <taxon>Effrenium</taxon>
    </lineage>
</organism>
<evidence type="ECO:0000313" key="1">
    <source>
        <dbReference type="EMBL" id="CAJ1375314.1"/>
    </source>
</evidence>
<dbReference type="AlphaFoldDB" id="A0AA36MK11"/>
<keyword evidence="2" id="KW-1185">Reference proteome</keyword>
<dbReference type="Proteomes" id="UP001178507">
    <property type="component" value="Unassembled WGS sequence"/>
</dbReference>
<name>A0AA36MK11_9DINO</name>
<proteinExistence type="predicted"/>
<accession>A0AA36MK11</accession>
<dbReference type="EMBL" id="CAUJNA010000313">
    <property type="protein sequence ID" value="CAJ1375314.1"/>
    <property type="molecule type" value="Genomic_DNA"/>
</dbReference>
<sequence length="268" mass="28591">MGDDDLISALAADASVSVAAPAPAPAPAPGPAGVPKEVVMGYHRLFAHDYFERQLPRFTSSRPESPEVAEAWKAAVCDSWLCRLPSFASGAGEEAWEASCAELLQLTVQGSVWGIKARPWRDFAGPMQFPDHPWQRLPCNLQRYAGNYLNLLLALAMAGAAQSRPLLFGACAMAKAVALLAPPEMFDVELLTSGSFRSVGGGWLRLLLAALGEFGLAASCFCRSGARGGLLGGGLVLAHALLRTRPWTDMAKDKVKSAKEQVTRLKSQ</sequence>
<evidence type="ECO:0008006" key="3">
    <source>
        <dbReference type="Google" id="ProtNLM"/>
    </source>
</evidence>
<reference evidence="1" key="1">
    <citation type="submission" date="2023-08" db="EMBL/GenBank/DDBJ databases">
        <authorList>
            <person name="Chen Y."/>
            <person name="Shah S."/>
            <person name="Dougan E. K."/>
            <person name="Thang M."/>
            <person name="Chan C."/>
        </authorList>
    </citation>
    <scope>NUCLEOTIDE SEQUENCE</scope>
</reference>